<dbReference type="AlphaFoldDB" id="L9L597"/>
<dbReference type="EMBL" id="KB320499">
    <property type="protein sequence ID" value="ELW70350.1"/>
    <property type="molecule type" value="Genomic_DNA"/>
</dbReference>
<evidence type="ECO:0000313" key="1">
    <source>
        <dbReference type="EMBL" id="ELW70350.1"/>
    </source>
</evidence>
<dbReference type="Proteomes" id="UP000011518">
    <property type="component" value="Unassembled WGS sequence"/>
</dbReference>
<sequence>MALAKKWGEKKGHSAVTKAVTWEYTISIHKRILIAWLQETCSLGTQRNLGIRHEGDGDSRSLLVCAKCLEDAQLKSVVSFRCDDLRIRKEGVKQIQETHLRLVGPHYLVNARMWLQISCCSEILLGLSLEHTLPSSEEGQQPGGAAF</sequence>
<reference evidence="2" key="1">
    <citation type="submission" date="2012-07" db="EMBL/GenBank/DDBJ databases">
        <title>Genome of the Chinese tree shrew, a rising model animal genetically related to primates.</title>
        <authorList>
            <person name="Zhang G."/>
            <person name="Fan Y."/>
            <person name="Yao Y."/>
            <person name="Huang Z."/>
        </authorList>
    </citation>
    <scope>NUCLEOTIDE SEQUENCE [LARGE SCALE GENOMIC DNA]</scope>
</reference>
<name>L9L597_TUPCH</name>
<proteinExistence type="predicted"/>
<organism evidence="1 2">
    <name type="scientific">Tupaia chinensis</name>
    <name type="common">Chinese tree shrew</name>
    <name type="synonym">Tupaia belangeri chinensis</name>
    <dbReference type="NCBI Taxonomy" id="246437"/>
    <lineage>
        <taxon>Eukaryota</taxon>
        <taxon>Metazoa</taxon>
        <taxon>Chordata</taxon>
        <taxon>Craniata</taxon>
        <taxon>Vertebrata</taxon>
        <taxon>Euteleostomi</taxon>
        <taxon>Mammalia</taxon>
        <taxon>Eutheria</taxon>
        <taxon>Euarchontoglires</taxon>
        <taxon>Scandentia</taxon>
        <taxon>Tupaiidae</taxon>
        <taxon>Tupaia</taxon>
    </lineage>
</organism>
<evidence type="ECO:0000313" key="2">
    <source>
        <dbReference type="Proteomes" id="UP000011518"/>
    </source>
</evidence>
<dbReference type="InParanoid" id="L9L597"/>
<gene>
    <name evidence="1" type="ORF">TREES_T100006272</name>
</gene>
<keyword evidence="2" id="KW-1185">Reference proteome</keyword>
<protein>
    <submittedName>
        <fullName evidence="1">Uncharacterized protein</fullName>
    </submittedName>
</protein>
<accession>L9L597</accession>
<reference evidence="2" key="2">
    <citation type="journal article" date="2013" name="Nat. Commun.">
        <title>Genome of the Chinese tree shrew.</title>
        <authorList>
            <person name="Fan Y."/>
            <person name="Huang Z.Y."/>
            <person name="Cao C.C."/>
            <person name="Chen C.S."/>
            <person name="Chen Y.X."/>
            <person name="Fan D.D."/>
            <person name="He J."/>
            <person name="Hou H.L."/>
            <person name="Hu L."/>
            <person name="Hu X.T."/>
            <person name="Jiang X.T."/>
            <person name="Lai R."/>
            <person name="Lang Y.S."/>
            <person name="Liang B."/>
            <person name="Liao S.G."/>
            <person name="Mu D."/>
            <person name="Ma Y.Y."/>
            <person name="Niu Y.Y."/>
            <person name="Sun X.Q."/>
            <person name="Xia J.Q."/>
            <person name="Xiao J."/>
            <person name="Xiong Z.Q."/>
            <person name="Xu L."/>
            <person name="Yang L."/>
            <person name="Zhang Y."/>
            <person name="Zhao W."/>
            <person name="Zhao X.D."/>
            <person name="Zheng Y.T."/>
            <person name="Zhou J.M."/>
            <person name="Zhu Y.B."/>
            <person name="Zhang G.J."/>
            <person name="Wang J."/>
            <person name="Yao Y.G."/>
        </authorList>
    </citation>
    <scope>NUCLEOTIDE SEQUENCE [LARGE SCALE GENOMIC DNA]</scope>
</reference>